<evidence type="ECO:0000313" key="1">
    <source>
        <dbReference type="EMBL" id="KIF82483.1"/>
    </source>
</evidence>
<dbReference type="EMBL" id="JWJG01000028">
    <property type="protein sequence ID" value="KIF82483.1"/>
    <property type="molecule type" value="Genomic_DNA"/>
</dbReference>
<gene>
    <name evidence="1" type="ORF">TSA66_19345</name>
</gene>
<sequence length="254" mass="29147">MDKISLPSWTETFLREHRDLSDFTEQIAAIVPVDVEDRQSVIERLRQHLLEACYCASRYEASKDPHADARNKIHSFNTERQQIENSVADLKSFFIRHPQFMPEIGATWFSALKDRGISLNGEKTPSEYLITCISALETAFAYDFLGGSMTSGERIHRRVHGCIRYKDPINSGRLPSVITMLAFHLVLIIRKASRDENIEHLFLETMPVNGDSHYPLVTCLINATFDIELDEANLKSRLDAFLKRNNDARFCSWP</sequence>
<name>A0A0C1Y6C1_9BURK</name>
<proteinExistence type="predicted"/>
<evidence type="ECO:0000313" key="2">
    <source>
        <dbReference type="Proteomes" id="UP000031572"/>
    </source>
</evidence>
<dbReference type="AlphaFoldDB" id="A0A0C1Y6C1"/>
<reference evidence="1 2" key="1">
    <citation type="submission" date="2014-12" db="EMBL/GenBank/DDBJ databases">
        <title>Denitrispirillum autotrophicum gen. nov., sp. nov., Denitrifying, Facultatively Autotrophic Bacteria Isolated from Rice Paddy Soil.</title>
        <authorList>
            <person name="Ishii S."/>
            <person name="Ashida N."/>
            <person name="Ohno H."/>
            <person name="Otsuka S."/>
            <person name="Yokota A."/>
            <person name="Senoo K."/>
        </authorList>
    </citation>
    <scope>NUCLEOTIDE SEQUENCE [LARGE SCALE GENOMIC DNA]</scope>
    <source>
        <strain evidence="1 2">TSA66</strain>
    </source>
</reference>
<dbReference type="Proteomes" id="UP000031572">
    <property type="component" value="Unassembled WGS sequence"/>
</dbReference>
<protein>
    <submittedName>
        <fullName evidence="1">Uncharacterized protein</fullName>
    </submittedName>
</protein>
<dbReference type="RefSeq" id="WP_040041157.1">
    <property type="nucleotide sequence ID" value="NZ_JWJG01000028.1"/>
</dbReference>
<organism evidence="1 2">
    <name type="scientific">Noviherbaspirillum autotrophicum</name>
    <dbReference type="NCBI Taxonomy" id="709839"/>
    <lineage>
        <taxon>Bacteria</taxon>
        <taxon>Pseudomonadati</taxon>
        <taxon>Pseudomonadota</taxon>
        <taxon>Betaproteobacteria</taxon>
        <taxon>Burkholderiales</taxon>
        <taxon>Oxalobacteraceae</taxon>
        <taxon>Noviherbaspirillum</taxon>
    </lineage>
</organism>
<comment type="caution">
    <text evidence="1">The sequence shown here is derived from an EMBL/GenBank/DDBJ whole genome shotgun (WGS) entry which is preliminary data.</text>
</comment>
<keyword evidence="2" id="KW-1185">Reference proteome</keyword>
<accession>A0A0C1Y6C1</accession>